<dbReference type="AlphaFoldDB" id="A0ABD2PPF8"/>
<keyword evidence="2" id="KW-1185">Reference proteome</keyword>
<accession>A0ABD2PPF8</accession>
<dbReference type="EMBL" id="JBJKFK010004475">
    <property type="protein sequence ID" value="KAL3308968.1"/>
    <property type="molecule type" value="Genomic_DNA"/>
</dbReference>
<dbReference type="SUPFAM" id="SSF54211">
    <property type="entry name" value="Ribosomal protein S5 domain 2-like"/>
    <property type="match status" value="1"/>
</dbReference>
<dbReference type="Proteomes" id="UP001626550">
    <property type="component" value="Unassembled WGS sequence"/>
</dbReference>
<reference evidence="1 2" key="1">
    <citation type="submission" date="2024-11" db="EMBL/GenBank/DDBJ databases">
        <title>Adaptive evolution of stress response genes in parasites aligns with host niche diversity.</title>
        <authorList>
            <person name="Hahn C."/>
            <person name="Resl P."/>
        </authorList>
    </citation>
    <scope>NUCLEOTIDE SEQUENCE [LARGE SCALE GENOMIC DNA]</scope>
    <source>
        <strain evidence="1">EGGRZ-B1_66</strain>
        <tissue evidence="1">Body</tissue>
    </source>
</reference>
<comment type="caution">
    <text evidence="1">The sequence shown here is derived from an EMBL/GenBank/DDBJ whole genome shotgun (WGS) entry which is preliminary data.</text>
</comment>
<proteinExistence type="predicted"/>
<protein>
    <submittedName>
        <fullName evidence="1">Elongation factor-like GTPase 1</fullName>
    </submittedName>
</protein>
<feature type="non-terminal residue" evidence="1">
    <location>
        <position position="264"/>
    </location>
</feature>
<dbReference type="PANTHER" id="PTHR42908:SF3">
    <property type="entry name" value="ELONGATION FACTOR-LIKE GTPASE 1"/>
    <property type="match status" value="1"/>
</dbReference>
<evidence type="ECO:0000313" key="1">
    <source>
        <dbReference type="EMBL" id="KAL3308968.1"/>
    </source>
</evidence>
<dbReference type="PANTHER" id="PTHR42908">
    <property type="entry name" value="TRANSLATION ELONGATION FACTOR-RELATED"/>
    <property type="match status" value="1"/>
</dbReference>
<name>A0ABD2PPF8_9PLAT</name>
<dbReference type="InterPro" id="IPR020568">
    <property type="entry name" value="Ribosomal_Su5_D2-typ_SF"/>
</dbReference>
<evidence type="ECO:0000313" key="2">
    <source>
        <dbReference type="Proteomes" id="UP001626550"/>
    </source>
</evidence>
<gene>
    <name evidence="1" type="primary">EFTUD1_2</name>
    <name evidence="1" type="ORF">Ciccas_012494</name>
</gene>
<organism evidence="1 2">
    <name type="scientific">Cichlidogyrus casuarinus</name>
    <dbReference type="NCBI Taxonomy" id="1844966"/>
    <lineage>
        <taxon>Eukaryota</taxon>
        <taxon>Metazoa</taxon>
        <taxon>Spiralia</taxon>
        <taxon>Lophotrochozoa</taxon>
        <taxon>Platyhelminthes</taxon>
        <taxon>Monogenea</taxon>
        <taxon>Monopisthocotylea</taxon>
        <taxon>Dactylogyridea</taxon>
        <taxon>Ancyrocephalidae</taxon>
        <taxon>Cichlidogyrus</taxon>
    </lineage>
</organism>
<dbReference type="InterPro" id="IPR014721">
    <property type="entry name" value="Ribsml_uS5_D2-typ_fold_subgr"/>
</dbReference>
<dbReference type="Gene3D" id="3.30.230.10">
    <property type="match status" value="1"/>
</dbReference>
<sequence length="264" mass="30396">MLQIPDSQNKTRVYIRVTAHPMPALFLRWIESRAKNLVSAMIKSFKSNNEAQHKSAVAKFYEEFRKLLQKLDQDETDSMAGNWEAMCDQLLAFAPDQNGPNALFSRLQEDVFSLQTAWGLKLHHQSAGQDSVGLKLNAHAKALLRGFQIAAESGPLCAEPMRGVVFILEEIFARQRHLLPLPEKLVQHLQKMDQSKSTEKEDKLPQSKEDEEIVKLLREKQLAARRREKLKQLDMDWLGEDDQDQEWCDYIDEMEDALLAPVRN</sequence>